<comment type="caution">
    <text evidence="1">The sequence shown here is derived from an EMBL/GenBank/DDBJ whole genome shotgun (WGS) entry which is preliminary data.</text>
</comment>
<dbReference type="Proteomes" id="UP001152622">
    <property type="component" value="Chromosome 2"/>
</dbReference>
<gene>
    <name evidence="1" type="ORF">SKAU_G00073910</name>
</gene>
<evidence type="ECO:0000313" key="1">
    <source>
        <dbReference type="EMBL" id="KAJ8376811.1"/>
    </source>
</evidence>
<accession>A0A9Q1G7S2</accession>
<sequence length="81" mass="9030">MSMPASASPSWCRLEPGLTHRLEKGLTRDVCAARERPEEGLETRWAEGLWYTHREASAPVLSSEVQWFSGSVDENPRDSAG</sequence>
<evidence type="ECO:0000313" key="2">
    <source>
        <dbReference type="Proteomes" id="UP001152622"/>
    </source>
</evidence>
<dbReference type="EMBL" id="JAINUF010000002">
    <property type="protein sequence ID" value="KAJ8376811.1"/>
    <property type="molecule type" value="Genomic_DNA"/>
</dbReference>
<name>A0A9Q1G7S2_SYNKA</name>
<dbReference type="AlphaFoldDB" id="A0A9Q1G7S2"/>
<proteinExistence type="predicted"/>
<keyword evidence="2" id="KW-1185">Reference proteome</keyword>
<organism evidence="1 2">
    <name type="scientific">Synaphobranchus kaupii</name>
    <name type="common">Kaup's arrowtooth eel</name>
    <dbReference type="NCBI Taxonomy" id="118154"/>
    <lineage>
        <taxon>Eukaryota</taxon>
        <taxon>Metazoa</taxon>
        <taxon>Chordata</taxon>
        <taxon>Craniata</taxon>
        <taxon>Vertebrata</taxon>
        <taxon>Euteleostomi</taxon>
        <taxon>Actinopterygii</taxon>
        <taxon>Neopterygii</taxon>
        <taxon>Teleostei</taxon>
        <taxon>Anguilliformes</taxon>
        <taxon>Synaphobranchidae</taxon>
        <taxon>Synaphobranchus</taxon>
    </lineage>
</organism>
<protein>
    <submittedName>
        <fullName evidence="1">Uncharacterized protein</fullName>
    </submittedName>
</protein>
<reference evidence="1" key="1">
    <citation type="journal article" date="2023" name="Science">
        <title>Genome structures resolve the early diversification of teleost fishes.</title>
        <authorList>
            <person name="Parey E."/>
            <person name="Louis A."/>
            <person name="Montfort J."/>
            <person name="Bouchez O."/>
            <person name="Roques C."/>
            <person name="Iampietro C."/>
            <person name="Lluch J."/>
            <person name="Castinel A."/>
            <person name="Donnadieu C."/>
            <person name="Desvignes T."/>
            <person name="Floi Bucao C."/>
            <person name="Jouanno E."/>
            <person name="Wen M."/>
            <person name="Mejri S."/>
            <person name="Dirks R."/>
            <person name="Jansen H."/>
            <person name="Henkel C."/>
            <person name="Chen W.J."/>
            <person name="Zahm M."/>
            <person name="Cabau C."/>
            <person name="Klopp C."/>
            <person name="Thompson A.W."/>
            <person name="Robinson-Rechavi M."/>
            <person name="Braasch I."/>
            <person name="Lecointre G."/>
            <person name="Bobe J."/>
            <person name="Postlethwait J.H."/>
            <person name="Berthelot C."/>
            <person name="Roest Crollius H."/>
            <person name="Guiguen Y."/>
        </authorList>
    </citation>
    <scope>NUCLEOTIDE SEQUENCE</scope>
    <source>
        <strain evidence="1">WJC10195</strain>
    </source>
</reference>